<proteinExistence type="inferred from homology"/>
<comment type="caution">
    <text evidence="4">The sequence shown here is derived from an EMBL/GenBank/DDBJ whole genome shotgun (WGS) entry which is preliminary data.</text>
</comment>
<protein>
    <recommendedName>
        <fullName evidence="3">Peptidase C1A papain C-terminal domain-containing protein</fullName>
    </recommendedName>
</protein>
<gene>
    <name evidence="4" type="ORF">GCM10010211_08540</name>
</gene>
<dbReference type="Gene3D" id="3.90.70.10">
    <property type="entry name" value="Cysteine proteinases"/>
    <property type="match status" value="1"/>
</dbReference>
<dbReference type="InterPro" id="IPR025660">
    <property type="entry name" value="Pept_his_AS"/>
</dbReference>
<dbReference type="PANTHER" id="PTHR12411">
    <property type="entry name" value="CYSTEINE PROTEASE FAMILY C1-RELATED"/>
    <property type="match status" value="1"/>
</dbReference>
<keyword evidence="5" id="KW-1185">Reference proteome</keyword>
<dbReference type="Pfam" id="PF00112">
    <property type="entry name" value="Peptidase_C1"/>
    <property type="match status" value="1"/>
</dbReference>
<dbReference type="InterPro" id="IPR038765">
    <property type="entry name" value="Papain-like_cys_pep_sf"/>
</dbReference>
<dbReference type="SMART" id="SM00645">
    <property type="entry name" value="Pept_C1"/>
    <property type="match status" value="1"/>
</dbReference>
<dbReference type="EMBL" id="BMRP01000002">
    <property type="protein sequence ID" value="GGU47075.1"/>
    <property type="molecule type" value="Genomic_DNA"/>
</dbReference>
<feature type="domain" description="Peptidase C1A papain C-terminal" evidence="3">
    <location>
        <begin position="103"/>
        <end position="311"/>
    </location>
</feature>
<sequence length="322" mass="34290">MSRTSHKWKAVSGKKRTVIAIGAAGVLGAVTVGVSNASPAQPGPTQDSGRTAHTPSSKKHPFGLGALPSHSTWRQAQLGKPVESRLEAIAPSRTAGAKKSAGLPRSVDLTKYAATPGDQGQVGSCVAWSIDHSAMSILEHEQGIKGGPQAPMYTYSQIVKGQNVGTTPIDHFKIATTQGVDSKSDYRQGDFDYTTQPTAHEIRNAAKWKLSGYTPLHKGSQIKADVQAALAKGEPVNIAIPVYNSFFYLTPQQAASYSYYPAAGEPYAGGHAITIVGYNSKGVRVENSWGTGWGDHGYINLSWKYLADQVWEANAVGKLVKK</sequence>
<dbReference type="InterPro" id="IPR000668">
    <property type="entry name" value="Peptidase_C1A_C"/>
</dbReference>
<reference evidence="5" key="1">
    <citation type="journal article" date="2019" name="Int. J. Syst. Evol. Microbiol.">
        <title>The Global Catalogue of Microorganisms (GCM) 10K type strain sequencing project: providing services to taxonomists for standard genome sequencing and annotation.</title>
        <authorList>
            <consortium name="The Broad Institute Genomics Platform"/>
            <consortium name="The Broad Institute Genome Sequencing Center for Infectious Disease"/>
            <person name="Wu L."/>
            <person name="Ma J."/>
        </authorList>
    </citation>
    <scope>NUCLEOTIDE SEQUENCE [LARGE SCALE GENOMIC DNA]</scope>
    <source>
        <strain evidence="5">JCM 3399</strain>
    </source>
</reference>
<evidence type="ECO:0000259" key="3">
    <source>
        <dbReference type="SMART" id="SM00645"/>
    </source>
</evidence>
<dbReference type="RefSeq" id="WP_189296485.1">
    <property type="nucleotide sequence ID" value="NZ_BMRP01000002.1"/>
</dbReference>
<evidence type="ECO:0000256" key="1">
    <source>
        <dbReference type="ARBA" id="ARBA00008455"/>
    </source>
</evidence>
<dbReference type="Proteomes" id="UP000654471">
    <property type="component" value="Unassembled WGS sequence"/>
</dbReference>
<comment type="similarity">
    <text evidence="1">Belongs to the peptidase C1 family.</text>
</comment>
<dbReference type="InterPro" id="IPR013128">
    <property type="entry name" value="Peptidase_C1A"/>
</dbReference>
<accession>A0ABQ2UP53</accession>
<dbReference type="CDD" id="cd02619">
    <property type="entry name" value="Peptidase_C1"/>
    <property type="match status" value="1"/>
</dbReference>
<feature type="region of interest" description="Disordered" evidence="2">
    <location>
        <begin position="37"/>
        <end position="79"/>
    </location>
</feature>
<dbReference type="SUPFAM" id="SSF54001">
    <property type="entry name" value="Cysteine proteinases"/>
    <property type="match status" value="1"/>
</dbReference>
<name>A0ABQ2UP53_9ACTN</name>
<feature type="compositionally biased region" description="Polar residues" evidence="2">
    <location>
        <begin position="37"/>
        <end position="55"/>
    </location>
</feature>
<evidence type="ECO:0000313" key="5">
    <source>
        <dbReference type="Proteomes" id="UP000654471"/>
    </source>
</evidence>
<evidence type="ECO:0000256" key="2">
    <source>
        <dbReference type="SAM" id="MobiDB-lite"/>
    </source>
</evidence>
<dbReference type="PROSITE" id="PS00639">
    <property type="entry name" value="THIOL_PROTEASE_HIS"/>
    <property type="match status" value="1"/>
</dbReference>
<evidence type="ECO:0000313" key="4">
    <source>
        <dbReference type="EMBL" id="GGU47075.1"/>
    </source>
</evidence>
<organism evidence="4 5">
    <name type="scientific">Streptomyces albospinus</name>
    <dbReference type="NCBI Taxonomy" id="285515"/>
    <lineage>
        <taxon>Bacteria</taxon>
        <taxon>Bacillati</taxon>
        <taxon>Actinomycetota</taxon>
        <taxon>Actinomycetes</taxon>
        <taxon>Kitasatosporales</taxon>
        <taxon>Streptomycetaceae</taxon>
        <taxon>Streptomyces</taxon>
    </lineage>
</organism>